<evidence type="ECO:0000313" key="3">
    <source>
        <dbReference type="Proteomes" id="UP001213000"/>
    </source>
</evidence>
<dbReference type="EMBL" id="JANIEX010001927">
    <property type="protein sequence ID" value="KAJ3553348.1"/>
    <property type="molecule type" value="Genomic_DNA"/>
</dbReference>
<keyword evidence="3" id="KW-1185">Reference proteome</keyword>
<dbReference type="InterPro" id="IPR041078">
    <property type="entry name" value="Plavaka"/>
</dbReference>
<dbReference type="AlphaFoldDB" id="A0AAD5VE76"/>
<dbReference type="Proteomes" id="UP001213000">
    <property type="component" value="Unassembled WGS sequence"/>
</dbReference>
<name>A0AAD5VE76_9AGAR</name>
<evidence type="ECO:0000256" key="1">
    <source>
        <dbReference type="SAM" id="MobiDB-lite"/>
    </source>
</evidence>
<feature type="region of interest" description="Disordered" evidence="1">
    <location>
        <begin position="121"/>
        <end position="157"/>
    </location>
</feature>
<reference evidence="2" key="1">
    <citation type="submission" date="2022-07" db="EMBL/GenBank/DDBJ databases">
        <title>Genome Sequence of Leucocoprinus birnbaumii.</title>
        <authorList>
            <person name="Buettner E."/>
        </authorList>
    </citation>
    <scope>NUCLEOTIDE SEQUENCE</scope>
    <source>
        <strain evidence="2">VT141</strain>
    </source>
</reference>
<gene>
    <name evidence="2" type="ORF">NP233_g12667</name>
</gene>
<proteinExistence type="predicted"/>
<feature type="compositionally biased region" description="Polar residues" evidence="1">
    <location>
        <begin position="138"/>
        <end position="157"/>
    </location>
</feature>
<feature type="region of interest" description="Disordered" evidence="1">
    <location>
        <begin position="45"/>
        <end position="77"/>
    </location>
</feature>
<protein>
    <recommendedName>
        <fullName evidence="4">C2H2-type domain-containing protein</fullName>
    </recommendedName>
</protein>
<dbReference type="Pfam" id="PF18759">
    <property type="entry name" value="Plavaka"/>
    <property type="match status" value="1"/>
</dbReference>
<feature type="compositionally biased region" description="Basic and acidic residues" evidence="1">
    <location>
        <begin position="48"/>
        <end position="61"/>
    </location>
</feature>
<evidence type="ECO:0000313" key="2">
    <source>
        <dbReference type="EMBL" id="KAJ3553348.1"/>
    </source>
</evidence>
<comment type="caution">
    <text evidence="2">The sequence shown here is derived from an EMBL/GenBank/DDBJ whole genome shotgun (WGS) entry which is preliminary data.</text>
</comment>
<sequence>MFPCDGCPKTFRRKRDYMFHGQQSTQISCKEAYDEFLRAEAVSDDLDFDRSGEDSDSEEKSPVNTTPVSFQGDIFGTATDYRDDDFGQLDMTIELDEPELLAQGEVDLEVEAFPGDTVEEELVAQQESSWEPERLESTRSQLGDEQVPTNSHSTDTGVASAAVPALGVNNALDPDAPDPSVLSLLSEARRSVEHILVNAGHGPEPQSIITYNDHYPRSKFDWEIAQWAKLRGPSSTAFSELLAIDGISEKLGLSYKTTDELNRKIEQHLPGRPQFHRREIVVGGESFEFYSRDIMECIKSLWRDPQFANDLIVEPERHYADEDETVRMYHDMHTGKWWWNTQKALDRTGKTRSTIIPVMISSDKTQLTQFRNKVAYPVYLTIGNLPKHIRRKPSRQGQILLAYLPTTKLEHITNQASRRRTLTNMFHACLKFIMRPLETAGKEGEYMLSGDGLIRRCFPILATYIGDYPEQVLVTLVKTGECPVCEADRNELGSLESIGPPREIAPILSALEELEAGNAQGFVDACADVGIKPVPLPFWKDLPFLNIYSSITPDILHQLYQGVLKHVISWLIQACGHAEVDARCRRLPMNHHIRLFMKGISSLSRVTGTEHDQICRFLLGVVNDIQILQGHSNGRLIRAVRSILDFTYLARYPIHTSETLNQLENALFLFHENASIFIDLGIRPHMNFPKLHFCGHYRYLIELFGTTDNYNTEYTERLHIDYAKDAYRATNFRDELPQMTTWLDRKERVLQHARTINQRLELKAQCEPPMFTSRDINSPDQQPIQRPLPCLVYRRIPQLPKFPSVGSVSFEDIRTQYGATFFEPALSRFVAHYQNPTFTRTQLERASYSVDIRFYKVPVYHYLKFVARDPYALPNSPPMVVDAIYAKPGYPNKKGETIPGRFDTAIIDTASRNETGAIEGCQVGRIRCIFSLPQSAVNVWFPHGWSHPHLAYVQWYTSFRKAQLDPNSQLYQVSPIIKDGEHQASIVPLSLIKQSVHLLPKFGPVAPVDWKSSTVLDQARVFYVNSFTDRFSYSTVY</sequence>
<organism evidence="2 3">
    <name type="scientific">Leucocoprinus birnbaumii</name>
    <dbReference type="NCBI Taxonomy" id="56174"/>
    <lineage>
        <taxon>Eukaryota</taxon>
        <taxon>Fungi</taxon>
        <taxon>Dikarya</taxon>
        <taxon>Basidiomycota</taxon>
        <taxon>Agaricomycotina</taxon>
        <taxon>Agaricomycetes</taxon>
        <taxon>Agaricomycetidae</taxon>
        <taxon>Agaricales</taxon>
        <taxon>Agaricineae</taxon>
        <taxon>Agaricaceae</taxon>
        <taxon>Leucocoprinus</taxon>
    </lineage>
</organism>
<accession>A0AAD5VE76</accession>
<evidence type="ECO:0008006" key="4">
    <source>
        <dbReference type="Google" id="ProtNLM"/>
    </source>
</evidence>